<accession>A0A1H4LUJ8</accession>
<evidence type="ECO:0000259" key="2">
    <source>
        <dbReference type="Pfam" id="PF01425"/>
    </source>
</evidence>
<dbReference type="GO" id="GO:0016740">
    <property type="term" value="F:transferase activity"/>
    <property type="evidence" value="ECO:0007669"/>
    <property type="project" value="UniProtKB-KW"/>
</dbReference>
<dbReference type="AlphaFoldDB" id="A0A1H4LUJ8"/>
<feature type="region of interest" description="Disordered" evidence="1">
    <location>
        <begin position="419"/>
        <end position="446"/>
    </location>
</feature>
<keyword evidence="3" id="KW-0808">Transferase</keyword>
<dbReference type="Proteomes" id="UP000182409">
    <property type="component" value="Unassembled WGS sequence"/>
</dbReference>
<name>A0A1H4LUJ8_9BACT</name>
<dbReference type="EMBL" id="FNSD01000001">
    <property type="protein sequence ID" value="SEB74258.1"/>
    <property type="molecule type" value="Genomic_DNA"/>
</dbReference>
<dbReference type="InterPro" id="IPR023631">
    <property type="entry name" value="Amidase_dom"/>
</dbReference>
<evidence type="ECO:0000313" key="3">
    <source>
        <dbReference type="EMBL" id="SEB74258.1"/>
    </source>
</evidence>
<dbReference type="PANTHER" id="PTHR11895:SF73">
    <property type="entry name" value="AMIDASE FAMILY PROTEIN"/>
    <property type="match status" value="1"/>
</dbReference>
<dbReference type="InterPro" id="IPR036928">
    <property type="entry name" value="AS_sf"/>
</dbReference>
<dbReference type="PROSITE" id="PS51318">
    <property type="entry name" value="TAT"/>
    <property type="match status" value="1"/>
</dbReference>
<dbReference type="GO" id="GO:0050567">
    <property type="term" value="F:glutaminyl-tRNA synthase (glutamine-hydrolyzing) activity"/>
    <property type="evidence" value="ECO:0007669"/>
    <property type="project" value="TreeGrafter"/>
</dbReference>
<evidence type="ECO:0000256" key="1">
    <source>
        <dbReference type="SAM" id="MobiDB-lite"/>
    </source>
</evidence>
<organism evidence="3 4">
    <name type="scientific">Terriglobus roseus</name>
    <dbReference type="NCBI Taxonomy" id="392734"/>
    <lineage>
        <taxon>Bacteria</taxon>
        <taxon>Pseudomonadati</taxon>
        <taxon>Acidobacteriota</taxon>
        <taxon>Terriglobia</taxon>
        <taxon>Terriglobales</taxon>
        <taxon>Acidobacteriaceae</taxon>
        <taxon>Terriglobus</taxon>
    </lineage>
</organism>
<reference evidence="3 4" key="1">
    <citation type="submission" date="2016-10" db="EMBL/GenBank/DDBJ databases">
        <authorList>
            <person name="de Groot N.N."/>
        </authorList>
    </citation>
    <scope>NUCLEOTIDE SEQUENCE [LARGE SCALE GENOMIC DNA]</scope>
    <source>
        <strain evidence="3 4">AB35.6</strain>
    </source>
</reference>
<dbReference type="InterPro" id="IPR000120">
    <property type="entry name" value="Amidase"/>
</dbReference>
<dbReference type="PANTHER" id="PTHR11895">
    <property type="entry name" value="TRANSAMIDASE"/>
    <property type="match status" value="1"/>
</dbReference>
<gene>
    <name evidence="3" type="ORF">SAMN05443244_1718</name>
</gene>
<proteinExistence type="predicted"/>
<dbReference type="Pfam" id="PF01425">
    <property type="entry name" value="Amidase"/>
    <property type="match status" value="1"/>
</dbReference>
<sequence length="640" mass="68509">MLFPVDLRDKVKRMMDRRDFLERCAAAGLGSTMLPGALAALAVNSVVAQTSTGSTKAEPPAITAFPPITVEMLDAAAVIAGLTLTAEQKAMMLDGVREQRAGLQAIRDLHLPNSVAPAMVFHPLPQGYQMPAAPDVHRPAKRHDAVPIIPGEEKLAFASIPELGGLLRSRKMTCLEMTRFFLARTQALDAKLHLLVTPTTERALAQAAQVDKDIAAGRYRSGLHGIPWGAKDLLSVKGYRTTWGAAGMETQQFDEDATVVQRLDAAGAILISKLTLGALAQGDVWFGGRTRNPWNTKQGSSGSSAGPASAVSAGCCAFAIGSETLGSISSPSTRCGVTGLRPTFGFVPRTGAMALSWSMDKLGPIARSVEDAAMVMAAIHGSDGVDTSCIPATFEISSKDLSSLRVGYLESAFNEPVLRTPDANAEKPETEAQKRESAQQRQQAFERQRYDNRYDRATLDVLRSMGIQLISVRLPDLPFSSISKVLSVEAAAAFDEITRNGRVNLLTAQSANDWPNQFRTARMYSGVDYVQAMRARTVLIAQMAELFRTVDIIVTPSGGPQLTATNLSGHPAVIIPNGLRGNDAPLPQDTTDGGRMNAGGPGTPVSITFLGKLYDDATVLAFAQRYQEKTGFHKLHPQVG</sequence>
<feature type="compositionally biased region" description="Basic and acidic residues" evidence="1">
    <location>
        <begin position="424"/>
        <end position="446"/>
    </location>
</feature>
<feature type="domain" description="Amidase" evidence="2">
    <location>
        <begin position="176"/>
        <end position="620"/>
    </location>
</feature>
<dbReference type="SUPFAM" id="SSF75304">
    <property type="entry name" value="Amidase signature (AS) enzymes"/>
    <property type="match status" value="1"/>
</dbReference>
<dbReference type="InterPro" id="IPR006311">
    <property type="entry name" value="TAT_signal"/>
</dbReference>
<protein>
    <submittedName>
        <fullName evidence="3">Asp-tRNAAsn/Glu-tRNAGln amidotransferase A subunit</fullName>
    </submittedName>
</protein>
<dbReference type="Gene3D" id="3.90.1300.10">
    <property type="entry name" value="Amidase signature (AS) domain"/>
    <property type="match status" value="1"/>
</dbReference>
<evidence type="ECO:0000313" key="4">
    <source>
        <dbReference type="Proteomes" id="UP000182409"/>
    </source>
</evidence>